<evidence type="ECO:0008006" key="4">
    <source>
        <dbReference type="Google" id="ProtNLM"/>
    </source>
</evidence>
<evidence type="ECO:0000313" key="3">
    <source>
        <dbReference type="Proteomes" id="UP000021315"/>
    </source>
</evidence>
<keyword evidence="1" id="KW-0732">Signal</keyword>
<dbReference type="InterPro" id="IPR011990">
    <property type="entry name" value="TPR-like_helical_dom_sf"/>
</dbReference>
<sequence length="302" mass="33414">MDSPILVARCLIAALAIVAAPRAFASDLRIGSMCQAAWGDGYMKPMPPERTEKQRALAEKGDPQAQYFMGVVTEEKEESNRWLQKAIANGSKGAAAYYAYRRDPRLEYFNNPERWDEDPDETHRCWWPRSGLGEADQTEILGTIIAAAEAGEPQPATWLWQMVTGGTRLGSFLVNCKVTHPLLNSSDAPKWAEIAARGGNPWAQEKLCSAYTGATMPQRVHAPKVEWGFQANPAKAFQWCSIAAQNNCARGANLHLAKLYEMGIGVEKSPALASYWRQRWNVVSPPNYGITSVNRPVCSAEQ</sequence>
<dbReference type="STRING" id="1453999.AW06_002569"/>
<feature type="signal peptide" evidence="1">
    <location>
        <begin position="1"/>
        <end position="25"/>
    </location>
</feature>
<dbReference type="Proteomes" id="UP000021315">
    <property type="component" value="Unassembled WGS sequence"/>
</dbReference>
<dbReference type="AlphaFoldDB" id="A0A080M606"/>
<feature type="chain" id="PRO_5001751034" description="Sel1 repeat family protein" evidence="1">
    <location>
        <begin position="26"/>
        <end position="302"/>
    </location>
</feature>
<dbReference type="RefSeq" id="WP_034949843.1">
    <property type="nucleotide sequence ID" value="NZ_JDST02000056.1"/>
</dbReference>
<dbReference type="SUPFAM" id="SSF81901">
    <property type="entry name" value="HCP-like"/>
    <property type="match status" value="2"/>
</dbReference>
<name>A0A080M606_9PROT</name>
<gene>
    <name evidence="2" type="ORF">AW06_002569</name>
</gene>
<keyword evidence="3" id="KW-1185">Reference proteome</keyword>
<evidence type="ECO:0000313" key="2">
    <source>
        <dbReference type="EMBL" id="KFB76426.1"/>
    </source>
</evidence>
<organism evidence="2 3">
    <name type="scientific">Candidatus Accumulibacter cognatus</name>
    <dbReference type="NCBI Taxonomy" id="2954383"/>
    <lineage>
        <taxon>Bacteria</taxon>
        <taxon>Pseudomonadati</taxon>
        <taxon>Pseudomonadota</taxon>
        <taxon>Betaproteobacteria</taxon>
        <taxon>Candidatus Accumulibacter</taxon>
    </lineage>
</organism>
<protein>
    <recommendedName>
        <fullName evidence="4">Sel1 repeat family protein</fullName>
    </recommendedName>
</protein>
<dbReference type="EMBL" id="JDST02000056">
    <property type="protein sequence ID" value="KFB76426.1"/>
    <property type="molecule type" value="Genomic_DNA"/>
</dbReference>
<comment type="caution">
    <text evidence="2">The sequence shown here is derived from an EMBL/GenBank/DDBJ whole genome shotgun (WGS) entry which is preliminary data.</text>
</comment>
<evidence type="ECO:0000256" key="1">
    <source>
        <dbReference type="SAM" id="SignalP"/>
    </source>
</evidence>
<accession>A0A080M606</accession>
<proteinExistence type="predicted"/>
<dbReference type="Gene3D" id="1.25.40.10">
    <property type="entry name" value="Tetratricopeptide repeat domain"/>
    <property type="match status" value="1"/>
</dbReference>
<reference evidence="2" key="1">
    <citation type="submission" date="2014-02" db="EMBL/GenBank/DDBJ databases">
        <title>Expanding our view of genomic diversity in Candidatus Accumulibacter clades.</title>
        <authorList>
            <person name="Skennerton C.T."/>
            <person name="Barr J.J."/>
            <person name="Slater F.R."/>
            <person name="Bond P.L."/>
            <person name="Tyson G.W."/>
        </authorList>
    </citation>
    <scope>NUCLEOTIDE SEQUENCE [LARGE SCALE GENOMIC DNA]</scope>
</reference>